<sequence length="181" mass="20147">MDSRVVVASLRRLRRRVTVWIADHVRAKIVEEGRALFPLETGGVLLGWRDGADSIVADLIGAGPKALHGRHLFLPDHAWQLHELRAAFADSRGDLDYLGDWHTHPAGIAEMSKQDHKTLGYLTRRVRGALMVIAAGAADDWTLGAWSQRRAGLFGRLQTDERDLRSFAAPSNWPRFPAIAD</sequence>
<accession>A0ABV2ELZ3</accession>
<dbReference type="EMBL" id="JBEPLU010000002">
    <property type="protein sequence ID" value="MET3528065.1"/>
    <property type="molecule type" value="Genomic_DNA"/>
</dbReference>
<keyword evidence="2" id="KW-0479">Metal-binding</keyword>
<keyword evidence="8" id="KW-1185">Reference proteome</keyword>
<keyword evidence="4" id="KW-0862">Zinc</keyword>
<dbReference type="SUPFAM" id="SSF102712">
    <property type="entry name" value="JAB1/MPN domain"/>
    <property type="match status" value="1"/>
</dbReference>
<evidence type="ECO:0000313" key="7">
    <source>
        <dbReference type="EMBL" id="MET3528065.1"/>
    </source>
</evidence>
<organism evidence="7 8">
    <name type="scientific">Phenylobacterium koreense</name>
    <dbReference type="NCBI Taxonomy" id="266125"/>
    <lineage>
        <taxon>Bacteria</taxon>
        <taxon>Pseudomonadati</taxon>
        <taxon>Pseudomonadota</taxon>
        <taxon>Alphaproteobacteria</taxon>
        <taxon>Caulobacterales</taxon>
        <taxon>Caulobacteraceae</taxon>
        <taxon>Phenylobacterium</taxon>
    </lineage>
</organism>
<evidence type="ECO:0000256" key="3">
    <source>
        <dbReference type="ARBA" id="ARBA00022801"/>
    </source>
</evidence>
<keyword evidence="1" id="KW-0645">Protease</keyword>
<keyword evidence="5" id="KW-0482">Metalloprotease</keyword>
<dbReference type="Proteomes" id="UP001549110">
    <property type="component" value="Unassembled WGS sequence"/>
</dbReference>
<dbReference type="Gene3D" id="3.40.140.10">
    <property type="entry name" value="Cytidine Deaminase, domain 2"/>
    <property type="match status" value="1"/>
</dbReference>
<gene>
    <name evidence="7" type="ORF">ABID41_003183</name>
</gene>
<keyword evidence="3" id="KW-0378">Hydrolase</keyword>
<evidence type="ECO:0000256" key="1">
    <source>
        <dbReference type="ARBA" id="ARBA00022670"/>
    </source>
</evidence>
<reference evidence="7 8" key="1">
    <citation type="submission" date="2024-06" db="EMBL/GenBank/DDBJ databases">
        <title>Genomic Encyclopedia of Type Strains, Phase IV (KMG-IV): sequencing the most valuable type-strain genomes for metagenomic binning, comparative biology and taxonomic classification.</title>
        <authorList>
            <person name="Goeker M."/>
        </authorList>
    </citation>
    <scope>NUCLEOTIDE SEQUENCE [LARGE SCALE GENOMIC DNA]</scope>
    <source>
        <strain evidence="7 8">DSM 17809</strain>
    </source>
</reference>
<feature type="domain" description="JAB" evidence="6">
    <location>
        <begin position="24"/>
        <end position="138"/>
    </location>
</feature>
<protein>
    <submittedName>
        <fullName evidence="7">Integrative and conjugative element protein (TIGR02256 family)</fullName>
    </submittedName>
</protein>
<evidence type="ECO:0000256" key="2">
    <source>
        <dbReference type="ARBA" id="ARBA00022723"/>
    </source>
</evidence>
<comment type="caution">
    <text evidence="7">The sequence shown here is derived from an EMBL/GenBank/DDBJ whole genome shotgun (WGS) entry which is preliminary data.</text>
</comment>
<evidence type="ECO:0000259" key="6">
    <source>
        <dbReference type="Pfam" id="PF14464"/>
    </source>
</evidence>
<dbReference type="Pfam" id="PF14464">
    <property type="entry name" value="Prok-JAB"/>
    <property type="match status" value="1"/>
</dbReference>
<evidence type="ECO:0000256" key="4">
    <source>
        <dbReference type="ARBA" id="ARBA00022833"/>
    </source>
</evidence>
<proteinExistence type="predicted"/>
<dbReference type="InterPro" id="IPR028090">
    <property type="entry name" value="JAB_dom_prok"/>
</dbReference>
<evidence type="ECO:0000313" key="8">
    <source>
        <dbReference type="Proteomes" id="UP001549110"/>
    </source>
</evidence>
<name>A0ABV2ELZ3_9CAUL</name>
<evidence type="ECO:0000256" key="5">
    <source>
        <dbReference type="ARBA" id="ARBA00023049"/>
    </source>
</evidence>